<dbReference type="InterPro" id="IPR011344">
    <property type="entry name" value="ssDNA-bd"/>
</dbReference>
<dbReference type="HAMAP" id="MF_00984">
    <property type="entry name" value="SSB"/>
    <property type="match status" value="1"/>
</dbReference>
<proteinExistence type="inferred from homology"/>
<dbReference type="GO" id="GO:0009295">
    <property type="term" value="C:nucleoid"/>
    <property type="evidence" value="ECO:0007669"/>
    <property type="project" value="TreeGrafter"/>
</dbReference>
<dbReference type="OrthoDB" id="4427276at2"/>
<name>A0A1I1DNT1_9ACTN</name>
<dbReference type="SUPFAM" id="SSF50249">
    <property type="entry name" value="Nucleic acid-binding proteins"/>
    <property type="match status" value="1"/>
</dbReference>
<evidence type="ECO:0000256" key="4">
    <source>
        <dbReference type="SAM" id="MobiDB-lite"/>
    </source>
</evidence>
<feature type="region of interest" description="Disordered" evidence="4">
    <location>
        <begin position="102"/>
        <end position="145"/>
    </location>
</feature>
<dbReference type="RefSeq" id="WP_091119525.1">
    <property type="nucleotide sequence ID" value="NZ_FOLB01000001.1"/>
</dbReference>
<dbReference type="PROSITE" id="PS50935">
    <property type="entry name" value="SSB"/>
    <property type="match status" value="1"/>
</dbReference>
<feature type="compositionally biased region" description="Low complexity" evidence="4">
    <location>
        <begin position="132"/>
        <end position="145"/>
    </location>
</feature>
<dbReference type="GO" id="GO:0006260">
    <property type="term" value="P:DNA replication"/>
    <property type="evidence" value="ECO:0007669"/>
    <property type="project" value="InterPro"/>
</dbReference>
<dbReference type="PANTHER" id="PTHR10302:SF27">
    <property type="entry name" value="SINGLE-STRANDED DNA-BINDING PROTEIN"/>
    <property type="match status" value="1"/>
</dbReference>
<dbReference type="PANTHER" id="PTHR10302">
    <property type="entry name" value="SINGLE-STRANDED DNA-BINDING PROTEIN"/>
    <property type="match status" value="1"/>
</dbReference>
<sequence>MNDTQITVQGFVGATPGLKKAGDTEVATFRLASTPRYLNRRTNEWVDAPTQWYTVNAWRGLARNVAESLLKGDGVTVVGRLNVTTWTAQDGTERTTLEIDATSVGHDLRHGTTRLSRNEKPADRPEAPPVAGPEAPAVGGAEAAA</sequence>
<comment type="caution">
    <text evidence="2">Lacks conserved residue(s) required for the propagation of feature annotation.</text>
</comment>
<dbReference type="EMBL" id="FOLB01000001">
    <property type="protein sequence ID" value="SFB76514.1"/>
    <property type="molecule type" value="Genomic_DNA"/>
</dbReference>
<dbReference type="Proteomes" id="UP000198832">
    <property type="component" value="Unassembled WGS sequence"/>
</dbReference>
<dbReference type="CDD" id="cd04496">
    <property type="entry name" value="SSB_OBF"/>
    <property type="match status" value="1"/>
</dbReference>
<protein>
    <recommendedName>
        <fullName evidence="2 3">Single-stranded DNA-binding protein</fullName>
        <shortName evidence="2">SSB</shortName>
    </recommendedName>
</protein>
<gene>
    <name evidence="5" type="ORF">SAMN04487968_101394</name>
</gene>
<organism evidence="5 6">
    <name type="scientific">Nocardioides terrae</name>
    <dbReference type="NCBI Taxonomy" id="574651"/>
    <lineage>
        <taxon>Bacteria</taxon>
        <taxon>Bacillati</taxon>
        <taxon>Actinomycetota</taxon>
        <taxon>Actinomycetes</taxon>
        <taxon>Propionibacteriales</taxon>
        <taxon>Nocardioidaceae</taxon>
        <taxon>Nocardioides</taxon>
    </lineage>
</organism>
<dbReference type="PIRSF" id="PIRSF002070">
    <property type="entry name" value="SSB"/>
    <property type="match status" value="1"/>
</dbReference>
<evidence type="ECO:0000313" key="5">
    <source>
        <dbReference type="EMBL" id="SFB76514.1"/>
    </source>
</evidence>
<evidence type="ECO:0000256" key="2">
    <source>
        <dbReference type="HAMAP-Rule" id="MF_00984"/>
    </source>
</evidence>
<feature type="compositionally biased region" description="Basic and acidic residues" evidence="4">
    <location>
        <begin position="106"/>
        <end position="126"/>
    </location>
</feature>
<dbReference type="STRING" id="574651.SAMN04487968_101394"/>
<reference evidence="5 6" key="1">
    <citation type="submission" date="2016-10" db="EMBL/GenBank/DDBJ databases">
        <authorList>
            <person name="de Groot N.N."/>
        </authorList>
    </citation>
    <scope>NUCLEOTIDE SEQUENCE [LARGE SCALE GENOMIC DNA]</scope>
    <source>
        <strain evidence="5 6">CGMCC 1.7056</strain>
    </source>
</reference>
<keyword evidence="6" id="KW-1185">Reference proteome</keyword>
<accession>A0A1I1DNT1</accession>
<dbReference type="Gene3D" id="2.40.50.140">
    <property type="entry name" value="Nucleic acid-binding proteins"/>
    <property type="match status" value="1"/>
</dbReference>
<evidence type="ECO:0000256" key="3">
    <source>
        <dbReference type="PIRNR" id="PIRNR002070"/>
    </source>
</evidence>
<dbReference type="AlphaFoldDB" id="A0A1I1DNT1"/>
<dbReference type="InterPro" id="IPR012340">
    <property type="entry name" value="NA-bd_OB-fold"/>
</dbReference>
<keyword evidence="1 2" id="KW-0238">DNA-binding</keyword>
<evidence type="ECO:0000313" key="6">
    <source>
        <dbReference type="Proteomes" id="UP000198832"/>
    </source>
</evidence>
<dbReference type="Pfam" id="PF00436">
    <property type="entry name" value="SSB"/>
    <property type="match status" value="1"/>
</dbReference>
<comment type="subunit">
    <text evidence="2">Homotetramer.</text>
</comment>
<dbReference type="GO" id="GO:0003697">
    <property type="term" value="F:single-stranded DNA binding"/>
    <property type="evidence" value="ECO:0007669"/>
    <property type="project" value="UniProtKB-UniRule"/>
</dbReference>
<dbReference type="InterPro" id="IPR000424">
    <property type="entry name" value="Primosome_PriB/ssb"/>
</dbReference>
<evidence type="ECO:0000256" key="1">
    <source>
        <dbReference type="ARBA" id="ARBA00023125"/>
    </source>
</evidence>